<proteinExistence type="predicted"/>
<sequence length="181" mass="19483">MLIEMLHHLDEQIAGLDQAVAGRAKEDETARRLMTIPGVGPVTAVALAALAPPAETFTRGRLATWHQVQHLIILALIAILLAAPPKAGAATIFIVVVVTEAKPTATVVIVSSEPESITTFVYILIFVVNCPDLCRRPRLVCTWALRAPAEAFRTVVPGKCTGCGQGKYRRDHSELHHAGLL</sequence>
<evidence type="ECO:0000313" key="2">
    <source>
        <dbReference type="Proteomes" id="UP001593940"/>
    </source>
</evidence>
<protein>
    <recommendedName>
        <fullName evidence="3">Transposase IS116/IS110/IS902 family protein</fullName>
    </recommendedName>
</protein>
<accession>A0ABV6YDQ2</accession>
<comment type="caution">
    <text evidence="1">The sequence shown here is derived from an EMBL/GenBank/DDBJ whole genome shotgun (WGS) entry which is preliminary data.</text>
</comment>
<dbReference type="RefSeq" id="WP_377031078.1">
    <property type="nucleotide sequence ID" value="NZ_JBHOMY010000109.1"/>
</dbReference>
<evidence type="ECO:0000313" key="1">
    <source>
        <dbReference type="EMBL" id="MFC1459417.1"/>
    </source>
</evidence>
<dbReference type="Proteomes" id="UP001593940">
    <property type="component" value="Unassembled WGS sequence"/>
</dbReference>
<gene>
    <name evidence="1" type="ORF">ACETIH_22490</name>
</gene>
<evidence type="ECO:0008006" key="3">
    <source>
        <dbReference type="Google" id="ProtNLM"/>
    </source>
</evidence>
<dbReference type="EMBL" id="JBHOMY010000109">
    <property type="protein sequence ID" value="MFC1459417.1"/>
    <property type="molecule type" value="Genomic_DNA"/>
</dbReference>
<name>A0ABV6YDQ2_9HYPH</name>
<keyword evidence="2" id="KW-1185">Reference proteome</keyword>
<reference evidence="1 2" key="1">
    <citation type="submission" date="2024-09" db="EMBL/GenBank/DDBJ databases">
        <title>Nodulacao em especies de Leguminosae Basais da Amazonia e Caracterizacao dos Rizobios e Bacterias Associadas aos Nodulos.</title>
        <authorList>
            <person name="Jambeiro I.C.A."/>
            <person name="Lopes I.S."/>
            <person name="Aguiar E.R.G.R."/>
            <person name="Santos A.F.J."/>
            <person name="Dos Santos J.M.F."/>
            <person name="Gross E."/>
        </authorList>
    </citation>
    <scope>NUCLEOTIDE SEQUENCE [LARGE SCALE GENOMIC DNA]</scope>
    <source>
        <strain evidence="1 2">BRUESC1165</strain>
    </source>
</reference>
<organism evidence="1 2">
    <name type="scientific">Microvirga arabica</name>
    <dbReference type="NCBI Taxonomy" id="1128671"/>
    <lineage>
        <taxon>Bacteria</taxon>
        <taxon>Pseudomonadati</taxon>
        <taxon>Pseudomonadota</taxon>
        <taxon>Alphaproteobacteria</taxon>
        <taxon>Hyphomicrobiales</taxon>
        <taxon>Methylobacteriaceae</taxon>
        <taxon>Microvirga</taxon>
    </lineage>
</organism>